<dbReference type="EMBL" id="BAIV01000041">
    <property type="protein sequence ID" value="GAE86300.1"/>
    <property type="molecule type" value="Genomic_DNA"/>
</dbReference>
<dbReference type="AlphaFoldDB" id="W4UYG1"/>
<dbReference type="Proteomes" id="UP000019131">
    <property type="component" value="Unassembled WGS sequence"/>
</dbReference>
<name>W4UYG1_9BACE</name>
<comment type="caution">
    <text evidence="1">The sequence shown here is derived from an EMBL/GenBank/DDBJ whole genome shotgun (WGS) entry which is preliminary data.</text>
</comment>
<reference evidence="1 2" key="1">
    <citation type="journal article" date="2014" name="Genome Announc.">
        <title>Draft Genome Sequence of Bacteroides reticulotermitis Strain JCM 10512T, Isolated from the Gut of a Termite.</title>
        <authorList>
            <person name="Yuki M."/>
            <person name="Oshima K."/>
            <person name="Suda W."/>
            <person name="Sakamoto M."/>
            <person name="Iida T."/>
            <person name="Hattori M."/>
            <person name="Ohkuma M."/>
        </authorList>
    </citation>
    <scope>NUCLEOTIDE SEQUENCE [LARGE SCALE GENOMIC DNA]</scope>
    <source>
        <strain evidence="1 2">JCM 10512</strain>
    </source>
</reference>
<organism evidence="1 2">
    <name type="scientific">Bacteroides reticulotermitis JCM 10512</name>
    <dbReference type="NCBI Taxonomy" id="1445607"/>
    <lineage>
        <taxon>Bacteria</taxon>
        <taxon>Pseudomonadati</taxon>
        <taxon>Bacteroidota</taxon>
        <taxon>Bacteroidia</taxon>
        <taxon>Bacteroidales</taxon>
        <taxon>Bacteroidaceae</taxon>
        <taxon>Bacteroides</taxon>
    </lineage>
</organism>
<keyword evidence="2" id="KW-1185">Reference proteome</keyword>
<protein>
    <submittedName>
        <fullName evidence="1">Uncharacterized protein</fullName>
    </submittedName>
</protein>
<evidence type="ECO:0000313" key="1">
    <source>
        <dbReference type="EMBL" id="GAE86300.1"/>
    </source>
</evidence>
<sequence>MTGRNKASNLSKRSGVFYKSGRLFSTGHRKNPHKFDTFASHNQSNMRVKRCDIHRLIVYT</sequence>
<accession>W4UYG1</accession>
<proteinExistence type="predicted"/>
<gene>
    <name evidence="1" type="ORF">JCM10512_4803</name>
</gene>
<evidence type="ECO:0000313" key="2">
    <source>
        <dbReference type="Proteomes" id="UP000019131"/>
    </source>
</evidence>